<dbReference type="PANTHER" id="PTHR30185:SF18">
    <property type="entry name" value="TRANSCRIPTIONAL REGULATOR MTLR"/>
    <property type="match status" value="1"/>
</dbReference>
<dbReference type="InterPro" id="IPR007737">
    <property type="entry name" value="Mga_HTH"/>
</dbReference>
<dbReference type="Gene3D" id="1.10.10.10">
    <property type="entry name" value="Winged helix-like DNA-binding domain superfamily/Winged helix DNA-binding domain"/>
    <property type="match status" value="2"/>
</dbReference>
<dbReference type="EMBL" id="CP073084">
    <property type="protein sequence ID" value="QUE55180.1"/>
    <property type="molecule type" value="Genomic_DNA"/>
</dbReference>
<dbReference type="SUPFAM" id="SSF63520">
    <property type="entry name" value="PTS-regulatory domain, PRD"/>
    <property type="match status" value="2"/>
</dbReference>
<evidence type="ECO:0000259" key="8">
    <source>
        <dbReference type="PROSITE" id="PS51372"/>
    </source>
</evidence>
<dbReference type="Pfam" id="PF00874">
    <property type="entry name" value="PRD"/>
    <property type="match status" value="2"/>
</dbReference>
<dbReference type="PROSITE" id="PS51094">
    <property type="entry name" value="PTS_EIIA_TYPE_2"/>
    <property type="match status" value="1"/>
</dbReference>
<evidence type="ECO:0000256" key="5">
    <source>
        <dbReference type="ARBA" id="ARBA00023163"/>
    </source>
</evidence>
<reference evidence="9 10" key="1">
    <citation type="submission" date="2021-04" db="EMBL/GenBank/DDBJ databases">
        <title>Complete genome sequence of a novel Streptococcus species.</title>
        <authorList>
            <person name="Teng J.L.L."/>
        </authorList>
    </citation>
    <scope>NUCLEOTIDE SEQUENCE [LARGE SCALE GENOMIC DNA]</scope>
    <source>
        <strain evidence="9 10">HKU75</strain>
    </source>
</reference>
<evidence type="ECO:0000259" key="6">
    <source>
        <dbReference type="PROSITE" id="PS51094"/>
    </source>
</evidence>
<dbReference type="SUPFAM" id="SSF52794">
    <property type="entry name" value="PTS system IIB component-like"/>
    <property type="match status" value="1"/>
</dbReference>
<feature type="domain" description="PRD" evidence="8">
    <location>
        <begin position="188"/>
        <end position="290"/>
    </location>
</feature>
<keyword evidence="4" id="KW-0010">Activator</keyword>
<evidence type="ECO:0000313" key="9">
    <source>
        <dbReference type="EMBL" id="QUE55180.1"/>
    </source>
</evidence>
<dbReference type="Proteomes" id="UP000677616">
    <property type="component" value="Chromosome"/>
</dbReference>
<protein>
    <submittedName>
        <fullName evidence="9">BglG family transcription antiterminator</fullName>
    </submittedName>
</protein>
<evidence type="ECO:0000313" key="10">
    <source>
        <dbReference type="Proteomes" id="UP000677616"/>
    </source>
</evidence>
<dbReference type="InterPro" id="IPR013196">
    <property type="entry name" value="HTH_11"/>
</dbReference>
<gene>
    <name evidence="9" type="ORF">INT76_04720</name>
</gene>
<feature type="domain" description="PTS EIIB type-2" evidence="7">
    <location>
        <begin position="404"/>
        <end position="496"/>
    </location>
</feature>
<dbReference type="InterPro" id="IPR016152">
    <property type="entry name" value="PTrfase/Anion_transptr"/>
</dbReference>
<proteinExistence type="predicted"/>
<dbReference type="Pfam" id="PF08279">
    <property type="entry name" value="HTH_11"/>
    <property type="match status" value="1"/>
</dbReference>
<keyword evidence="5" id="KW-0804">Transcription</keyword>
<keyword evidence="2" id="KW-0677">Repeat</keyword>
<organism evidence="9 10">
    <name type="scientific">Streptococcus oriscaviae</name>
    <dbReference type="NCBI Taxonomy" id="2781599"/>
    <lineage>
        <taxon>Bacteria</taxon>
        <taxon>Bacillati</taxon>
        <taxon>Bacillota</taxon>
        <taxon>Bacilli</taxon>
        <taxon>Lactobacillales</taxon>
        <taxon>Streptococcaceae</taxon>
        <taxon>Streptococcus</taxon>
    </lineage>
</organism>
<dbReference type="InterPro" id="IPR011608">
    <property type="entry name" value="PRD"/>
</dbReference>
<evidence type="ECO:0000256" key="3">
    <source>
        <dbReference type="ARBA" id="ARBA00023015"/>
    </source>
</evidence>
<evidence type="ECO:0000256" key="4">
    <source>
        <dbReference type="ARBA" id="ARBA00023159"/>
    </source>
</evidence>
<dbReference type="InterPro" id="IPR036388">
    <property type="entry name" value="WH-like_DNA-bd_sf"/>
</dbReference>
<keyword evidence="10" id="KW-1185">Reference proteome</keyword>
<dbReference type="Gene3D" id="3.40.50.2300">
    <property type="match status" value="1"/>
</dbReference>
<evidence type="ECO:0000259" key="7">
    <source>
        <dbReference type="PROSITE" id="PS51099"/>
    </source>
</evidence>
<feature type="domain" description="PRD" evidence="8">
    <location>
        <begin position="294"/>
        <end position="401"/>
    </location>
</feature>
<dbReference type="InterPro" id="IPR002178">
    <property type="entry name" value="PTS_EIIA_type-2_dom"/>
</dbReference>
<name>A0ABX7YMW7_9STRE</name>
<evidence type="ECO:0000256" key="2">
    <source>
        <dbReference type="ARBA" id="ARBA00022737"/>
    </source>
</evidence>
<dbReference type="RefSeq" id="WP_212572704.1">
    <property type="nucleotide sequence ID" value="NZ_CP073084.1"/>
</dbReference>
<dbReference type="InterPro" id="IPR036095">
    <property type="entry name" value="PTS_EIIB-like_sf"/>
</dbReference>
<dbReference type="Pfam" id="PF05043">
    <property type="entry name" value="Mga"/>
    <property type="match status" value="1"/>
</dbReference>
<accession>A0ABX7YMW7</accession>
<dbReference type="PROSITE" id="PS51099">
    <property type="entry name" value="PTS_EIIB_TYPE_2"/>
    <property type="match status" value="1"/>
</dbReference>
<sequence length="655" mass="75372">MLGPKEKLLAQFLFQNRNQFVTSKVLADQLGCSDRTVRNYLKNLTDELAKIDGLELQSKQGYGYQLIVEREGEGLEFLTDKQIPFGKENVDISDRHNYIINKLIFEQENLLLEDLADQLYVSRSTLSADLKKIRSVLAKHHLTIESRANKGIYVQGEEHHKRRFIMDYFFNGHFLKHFQSYVSGDILNLPISLEELTMIVLDGCRNEELSLSDYVIQNLVIHIALAIKRLEDGFQMSPIDVDKDKFAREFRVAQGIVEQLEERSQIHFPQEEATYIALHLISKGRNLESKTDAEREHRLQDELAEAFRQLDGVYGSHFFSDYPLMEGLLTHFRVLLERLTNRIHLTNPLVGEIKEHYPDAFELTKQFIKRVPSLAIYPITDDELAYIALHLMAAQERYKEKKKVNVLVICATGYGSAQMLKHRIINELNPCVHVVDVVGYYDLDDDLLKGVDLIISSIDLSTLVFSVPVVTVSVFLKDEEVARVKEALSKIDGKHPLIDEKTGQNLETIFDDYFSQDMFFIEEQLEKKEVLDRLVDCLNETGDNGYHQKMLELIQQREQMSTVVFNDQIAVPHPIKAYDKRHKIAIGIVRQGVDWDQHFHAIKLVFLVSPSIYENDGLADLTTLLVQLTDRPDLQAAICDCQDYQTFKTLLLSVV</sequence>
<evidence type="ECO:0000256" key="1">
    <source>
        <dbReference type="ARBA" id="ARBA00022679"/>
    </source>
</evidence>
<keyword evidence="1" id="KW-0808">Transferase</keyword>
<dbReference type="InterPro" id="IPR036634">
    <property type="entry name" value="PRD_sf"/>
</dbReference>
<feature type="domain" description="PTS EIIA type-2" evidence="6">
    <location>
        <begin position="511"/>
        <end position="654"/>
    </location>
</feature>
<dbReference type="PROSITE" id="PS51372">
    <property type="entry name" value="PRD_2"/>
    <property type="match status" value="2"/>
</dbReference>
<dbReference type="Gene3D" id="1.10.1790.10">
    <property type="entry name" value="PRD domain"/>
    <property type="match status" value="2"/>
</dbReference>
<dbReference type="Pfam" id="PF00359">
    <property type="entry name" value="PTS_EIIA_2"/>
    <property type="match status" value="1"/>
</dbReference>
<dbReference type="SUPFAM" id="SSF55804">
    <property type="entry name" value="Phoshotransferase/anion transport protein"/>
    <property type="match status" value="1"/>
</dbReference>
<dbReference type="Gene3D" id="3.40.930.10">
    <property type="entry name" value="Mannitol-specific EII, Chain A"/>
    <property type="match status" value="1"/>
</dbReference>
<dbReference type="InterPro" id="IPR050661">
    <property type="entry name" value="BglG_antiterminators"/>
</dbReference>
<dbReference type="InterPro" id="IPR013011">
    <property type="entry name" value="PTS_EIIB_2"/>
</dbReference>
<keyword evidence="3" id="KW-0805">Transcription regulation</keyword>
<dbReference type="PANTHER" id="PTHR30185">
    <property type="entry name" value="CRYPTIC BETA-GLUCOSIDE BGL OPERON ANTITERMINATOR"/>
    <property type="match status" value="1"/>
</dbReference>
<dbReference type="CDD" id="cd05568">
    <property type="entry name" value="PTS_IIB_bgl_like"/>
    <property type="match status" value="1"/>
</dbReference>